<sequence>MHHPEKVTKDTIPSEVKDFIRSAVEEQFKSLRPDHIKYFDAVIIYDKRDYEHVVRVKYELTDIMRWDGRDSDIRIELFDNEAYFSQSRISIIQDVINKCCLFFFYLTENADNPYFHFLCEEAIAYSKLYTETGAAVRPKSECVIKPIHTLPQSARHYKVPPGLASLTSIDWFDRGSKFTRDKIISVLINAKVTREQNEATDNTRRDFAFMHYASHVMPGTSQSGHPDKGSPKY</sequence>
<evidence type="ECO:0000313" key="2">
    <source>
        <dbReference type="Proteomes" id="UP000828390"/>
    </source>
</evidence>
<gene>
    <name evidence="1" type="ORF">DPMN_108781</name>
</gene>
<protein>
    <submittedName>
        <fullName evidence="1">Uncharacterized protein</fullName>
    </submittedName>
</protein>
<dbReference type="EMBL" id="JAIWYP010000004">
    <property type="protein sequence ID" value="KAH3835435.1"/>
    <property type="molecule type" value="Genomic_DNA"/>
</dbReference>
<dbReference type="InterPro" id="IPR035897">
    <property type="entry name" value="Toll_tir_struct_dom_sf"/>
</dbReference>
<reference evidence="1" key="1">
    <citation type="journal article" date="2019" name="bioRxiv">
        <title>The Genome of the Zebra Mussel, Dreissena polymorpha: A Resource for Invasive Species Research.</title>
        <authorList>
            <person name="McCartney M.A."/>
            <person name="Auch B."/>
            <person name="Kono T."/>
            <person name="Mallez S."/>
            <person name="Zhang Y."/>
            <person name="Obille A."/>
            <person name="Becker A."/>
            <person name="Abrahante J.E."/>
            <person name="Garbe J."/>
            <person name="Badalamenti J.P."/>
            <person name="Herman A."/>
            <person name="Mangelson H."/>
            <person name="Liachko I."/>
            <person name="Sullivan S."/>
            <person name="Sone E.D."/>
            <person name="Koren S."/>
            <person name="Silverstein K.A.T."/>
            <person name="Beckman K.B."/>
            <person name="Gohl D.M."/>
        </authorList>
    </citation>
    <scope>NUCLEOTIDE SEQUENCE</scope>
    <source>
        <strain evidence="1">Duluth1</strain>
        <tissue evidence="1">Whole animal</tissue>
    </source>
</reference>
<dbReference type="Proteomes" id="UP000828390">
    <property type="component" value="Unassembled WGS sequence"/>
</dbReference>
<evidence type="ECO:0000313" key="1">
    <source>
        <dbReference type="EMBL" id="KAH3835435.1"/>
    </source>
</evidence>
<dbReference type="AlphaFoldDB" id="A0A9D4K9H1"/>
<keyword evidence="2" id="KW-1185">Reference proteome</keyword>
<dbReference type="OrthoDB" id="6159656at2759"/>
<comment type="caution">
    <text evidence="1">The sequence shown here is derived from an EMBL/GenBank/DDBJ whole genome shotgun (WGS) entry which is preliminary data.</text>
</comment>
<accession>A0A9D4K9H1</accession>
<organism evidence="1 2">
    <name type="scientific">Dreissena polymorpha</name>
    <name type="common">Zebra mussel</name>
    <name type="synonym">Mytilus polymorpha</name>
    <dbReference type="NCBI Taxonomy" id="45954"/>
    <lineage>
        <taxon>Eukaryota</taxon>
        <taxon>Metazoa</taxon>
        <taxon>Spiralia</taxon>
        <taxon>Lophotrochozoa</taxon>
        <taxon>Mollusca</taxon>
        <taxon>Bivalvia</taxon>
        <taxon>Autobranchia</taxon>
        <taxon>Heteroconchia</taxon>
        <taxon>Euheterodonta</taxon>
        <taxon>Imparidentia</taxon>
        <taxon>Neoheterodontei</taxon>
        <taxon>Myida</taxon>
        <taxon>Dreissenoidea</taxon>
        <taxon>Dreissenidae</taxon>
        <taxon>Dreissena</taxon>
    </lineage>
</organism>
<proteinExistence type="predicted"/>
<name>A0A9D4K9H1_DREPO</name>
<dbReference type="Gene3D" id="3.40.50.10140">
    <property type="entry name" value="Toll/interleukin-1 receptor homology (TIR) domain"/>
    <property type="match status" value="1"/>
</dbReference>
<reference evidence="1" key="2">
    <citation type="submission" date="2020-11" db="EMBL/GenBank/DDBJ databases">
        <authorList>
            <person name="McCartney M.A."/>
            <person name="Auch B."/>
            <person name="Kono T."/>
            <person name="Mallez S."/>
            <person name="Becker A."/>
            <person name="Gohl D.M."/>
            <person name="Silverstein K.A.T."/>
            <person name="Koren S."/>
            <person name="Bechman K.B."/>
            <person name="Herman A."/>
            <person name="Abrahante J.E."/>
            <person name="Garbe J."/>
        </authorList>
    </citation>
    <scope>NUCLEOTIDE SEQUENCE</scope>
    <source>
        <strain evidence="1">Duluth1</strain>
        <tissue evidence="1">Whole animal</tissue>
    </source>
</reference>